<keyword evidence="7 9" id="KW-0408">Iron</keyword>
<evidence type="ECO:0000259" key="12">
    <source>
        <dbReference type="PROSITE" id="PS51007"/>
    </source>
</evidence>
<dbReference type="Gene3D" id="1.10.760.10">
    <property type="entry name" value="Cytochrome c-like domain"/>
    <property type="match status" value="3"/>
</dbReference>
<sequence>MTLCLIAPLRRITLCGLLLTSALAQAAGISSEQIKRGEYLARAADCIACHTVPRGGKPFAGGYGIASPLGTIYSSNITPSATAGIGNYTLQDFDNALRRGIRKDGAHLYPAMPYTAYAKLQPEDVEALYAYLMHGVAPVDTQPHRTRLPFPFNIRLSMAVWNSLFLDPRVFQPEADKSDQYNRGRYLVEALEHCSACHTPRNMMMAERTDAPFAGGQLGAWYAPNITSDPVSGVGGWTQDELVQYLKTGHVPGKAAAAGPMAEAVSDSLSHLTDADLQAMATYLKTIAPIRNTADTRPAYAWGEPAHDDATLRGTAGVTQNSHATSAAELFSANCASCHQPSGMGTTDTAYPSLTNNTALGHANPSNLIAVILNGVNRPLPDGRHAFMPGFGPDSMVNPLSDADIAALANYTLKQFGNQNVQVTAEDVATSRKGGEAPLLAKVPRVLPIVLVVFALLLILGSWRSVRQRKLRHVVRPSPTPKTP</sequence>
<keyword evidence="10" id="KW-1133">Transmembrane helix</keyword>
<dbReference type="PANTHER" id="PTHR35008:SF8">
    <property type="entry name" value="ALCOHOL DEHYDROGENASE CYTOCHROME C SUBUNIT"/>
    <property type="match status" value="1"/>
</dbReference>
<keyword evidence="3 9" id="KW-0349">Heme</keyword>
<evidence type="ECO:0000256" key="3">
    <source>
        <dbReference type="ARBA" id="ARBA00022617"/>
    </source>
</evidence>
<proteinExistence type="predicted"/>
<name>A0ABQ2P8S9_9NEIS</name>
<evidence type="ECO:0000256" key="7">
    <source>
        <dbReference type="ARBA" id="ARBA00023004"/>
    </source>
</evidence>
<evidence type="ECO:0000313" key="13">
    <source>
        <dbReference type="EMBL" id="GGP20913.1"/>
    </source>
</evidence>
<dbReference type="PIRSF" id="PIRSF000018">
    <property type="entry name" value="Mb_ADH_cyt_c"/>
    <property type="match status" value="1"/>
</dbReference>
<evidence type="ECO:0000256" key="5">
    <source>
        <dbReference type="ARBA" id="ARBA00022729"/>
    </source>
</evidence>
<keyword evidence="14" id="KW-1185">Reference proteome</keyword>
<dbReference type="InterPro" id="IPR014353">
    <property type="entry name" value="Membr-bd_ADH_cyt_c"/>
</dbReference>
<evidence type="ECO:0000256" key="2">
    <source>
        <dbReference type="ARBA" id="ARBA00022475"/>
    </source>
</evidence>
<dbReference type="Proteomes" id="UP000637267">
    <property type="component" value="Unassembled WGS sequence"/>
</dbReference>
<feature type="domain" description="Cytochrome c" evidence="12">
    <location>
        <begin position="322"/>
        <end position="416"/>
    </location>
</feature>
<feature type="signal peptide" evidence="11">
    <location>
        <begin position="1"/>
        <end position="26"/>
    </location>
</feature>
<reference evidence="14" key="1">
    <citation type="journal article" date="2019" name="Int. J. Syst. Evol. Microbiol.">
        <title>The Global Catalogue of Microorganisms (GCM) 10K type strain sequencing project: providing services to taxonomists for standard genome sequencing and annotation.</title>
        <authorList>
            <consortium name="The Broad Institute Genomics Platform"/>
            <consortium name="The Broad Institute Genome Sequencing Center for Infectious Disease"/>
            <person name="Wu L."/>
            <person name="Ma J."/>
        </authorList>
    </citation>
    <scope>NUCLEOTIDE SEQUENCE [LARGE SCALE GENOMIC DNA]</scope>
    <source>
        <strain evidence="14">CGMCC 1.8859</strain>
    </source>
</reference>
<dbReference type="RefSeq" id="WP_188703895.1">
    <property type="nucleotide sequence ID" value="NZ_BMLX01000002.1"/>
</dbReference>
<protein>
    <submittedName>
        <fullName evidence="13">Cytochrome c</fullName>
    </submittedName>
</protein>
<comment type="subcellular location">
    <subcellularLocation>
        <location evidence="1">Cell membrane</location>
    </subcellularLocation>
</comment>
<dbReference type="InterPro" id="IPR009056">
    <property type="entry name" value="Cyt_c-like_dom"/>
</dbReference>
<evidence type="ECO:0000256" key="11">
    <source>
        <dbReference type="SAM" id="SignalP"/>
    </source>
</evidence>
<dbReference type="SUPFAM" id="SSF46626">
    <property type="entry name" value="Cytochrome c"/>
    <property type="match status" value="3"/>
</dbReference>
<dbReference type="PANTHER" id="PTHR35008">
    <property type="entry name" value="BLL4482 PROTEIN-RELATED"/>
    <property type="match status" value="1"/>
</dbReference>
<comment type="caution">
    <text evidence="13">The sequence shown here is derived from an EMBL/GenBank/DDBJ whole genome shotgun (WGS) entry which is preliminary data.</text>
</comment>
<feature type="chain" id="PRO_5046144111" evidence="11">
    <location>
        <begin position="27"/>
        <end position="484"/>
    </location>
</feature>
<keyword evidence="6" id="KW-0677">Repeat</keyword>
<feature type="transmembrane region" description="Helical" evidence="10">
    <location>
        <begin position="446"/>
        <end position="463"/>
    </location>
</feature>
<feature type="domain" description="Cytochrome c" evidence="12">
    <location>
        <begin position="32"/>
        <end position="136"/>
    </location>
</feature>
<keyword evidence="4 9" id="KW-0479">Metal-binding</keyword>
<keyword evidence="2" id="KW-1003">Cell membrane</keyword>
<keyword evidence="10" id="KW-0812">Transmembrane</keyword>
<organism evidence="13 14">
    <name type="scientific">Silvimonas iriomotensis</name>
    <dbReference type="NCBI Taxonomy" id="449662"/>
    <lineage>
        <taxon>Bacteria</taxon>
        <taxon>Pseudomonadati</taxon>
        <taxon>Pseudomonadota</taxon>
        <taxon>Betaproteobacteria</taxon>
        <taxon>Neisseriales</taxon>
        <taxon>Chitinibacteraceae</taxon>
        <taxon>Silvimonas</taxon>
    </lineage>
</organism>
<evidence type="ECO:0000256" key="1">
    <source>
        <dbReference type="ARBA" id="ARBA00004236"/>
    </source>
</evidence>
<dbReference type="Pfam" id="PF00034">
    <property type="entry name" value="Cytochrom_C"/>
    <property type="match status" value="3"/>
</dbReference>
<evidence type="ECO:0000256" key="9">
    <source>
        <dbReference type="PROSITE-ProRule" id="PRU00433"/>
    </source>
</evidence>
<dbReference type="InterPro" id="IPR051459">
    <property type="entry name" value="Cytochrome_c-type_DH"/>
</dbReference>
<evidence type="ECO:0000256" key="8">
    <source>
        <dbReference type="ARBA" id="ARBA00023136"/>
    </source>
</evidence>
<evidence type="ECO:0000256" key="6">
    <source>
        <dbReference type="ARBA" id="ARBA00022737"/>
    </source>
</evidence>
<dbReference type="PROSITE" id="PS51007">
    <property type="entry name" value="CYTC"/>
    <property type="match status" value="3"/>
</dbReference>
<keyword evidence="8 10" id="KW-0472">Membrane</keyword>
<evidence type="ECO:0000256" key="4">
    <source>
        <dbReference type="ARBA" id="ARBA00022723"/>
    </source>
</evidence>
<dbReference type="EMBL" id="BMLX01000002">
    <property type="protein sequence ID" value="GGP20913.1"/>
    <property type="molecule type" value="Genomic_DNA"/>
</dbReference>
<keyword evidence="5 11" id="KW-0732">Signal</keyword>
<accession>A0ABQ2P8S9</accession>
<evidence type="ECO:0000313" key="14">
    <source>
        <dbReference type="Proteomes" id="UP000637267"/>
    </source>
</evidence>
<feature type="domain" description="Cytochrome c" evidence="12">
    <location>
        <begin position="179"/>
        <end position="288"/>
    </location>
</feature>
<gene>
    <name evidence="13" type="ORF">GCM10010970_17580</name>
</gene>
<dbReference type="InterPro" id="IPR036909">
    <property type="entry name" value="Cyt_c-like_dom_sf"/>
</dbReference>
<evidence type="ECO:0000256" key="10">
    <source>
        <dbReference type="SAM" id="Phobius"/>
    </source>
</evidence>